<dbReference type="GO" id="GO:0005905">
    <property type="term" value="C:clathrin-coated pit"/>
    <property type="evidence" value="ECO:0007669"/>
    <property type="project" value="TreeGrafter"/>
</dbReference>
<dbReference type="GeneID" id="40727456"/>
<organism evidence="9 10">
    <name type="scientific">Sporisorium graminicola</name>
    <dbReference type="NCBI Taxonomy" id="280036"/>
    <lineage>
        <taxon>Eukaryota</taxon>
        <taxon>Fungi</taxon>
        <taxon>Dikarya</taxon>
        <taxon>Basidiomycota</taxon>
        <taxon>Ustilaginomycotina</taxon>
        <taxon>Ustilaginomycetes</taxon>
        <taxon>Ustilaginales</taxon>
        <taxon>Ustilaginaceae</taxon>
        <taxon>Sporisorium</taxon>
    </lineage>
</organism>
<dbReference type="Pfam" id="PF08226">
    <property type="entry name" value="DUF1720"/>
    <property type="match status" value="1"/>
</dbReference>
<sequence length="926" mass="97908">MSSYDKVIKGATKPKSGGIKPKYIDPIIATTFATDGSLQDVCRALGNRLREPNATVVLKSLVILHTMIRNGEVDNVLSHLSSDIGNIRLRNVFNNSWSGYSAPQTLSVYAQYLDERVRAYRELKHDVIRSSDRSRAHSNGASNSNRLRKLSVEKGLLREVSATQKVASVLMQCSFFLDDLNDDLIMSAFRMTLKDLLAIYTATNEGVINILEHYFEMAKSDAERALELYRRFCRQTENVVAFLNSAKKASHSLNLAIPSLKHAPVSLAGALEEYLKDPNFEQNRQEYKENKRIADGTPAASTARPTSTTSNGVPKSESKKSITIQEPDKPERKVKPPTSNQDLQDFFASIDNNGAQNIFSNVPAEQSFFLQAQPTGMMAMNGQGFGSTGMGMTGLGALQPQMTGYNPFMAQQQTGMQMPMHQQMAGFGGMQPQMTGFIQPQATGFNPFRQSIMPQPTGFGGPFGAFDGQSSMFSQQQQQQQQQSTQQQPQQHQQQQQQQNQPFHGLQPQHTATPSQPQVPGQQASSSALGQLPNQQQSSALSSFNSAFQSQSNGQQSNPSQPPATSSPAKPLLPQKTGSRNPFAPPPGSTPPPASPPAPKGPSLNQLAMSAFGAPDGGHYSLGANAWDGTDPTGKNASNQHQQQQSGAAGSGLLAPQKTGLIGSVASEFAFSNQNNSSSTTNNANSGFGHSTPSGAVSTPTGQQPANDLTSQFGALSFVGSGQPQQPQTQALQPQPTGFGGSSIRPFKPESSFGASLASNPQFGSGAAAGGNSGGVAPQMTGNPFARVASPPLQQQQQFTGLGALNSNATGNGAFGASASTTSGLPPSSNHGALRAFNSAFGSTPGVTQSQQQQGQSGTPYNSLGGASGGFNGSSGSTTNAFGSGQQSQLQPQPTGFGGSSIKPFQPTSDFGKGIRESEQPNLSHF</sequence>
<dbReference type="FunFam" id="1.25.40.90:FF:000036">
    <property type="entry name" value="Unplaced genomic scaffold supercont1.4, whole genome shotgun sequence"/>
    <property type="match status" value="1"/>
</dbReference>
<dbReference type="OrthoDB" id="44015at2759"/>
<feature type="compositionally biased region" description="Low complexity" evidence="7">
    <location>
        <begin position="883"/>
        <end position="894"/>
    </location>
</feature>
<feature type="region of interest" description="Disordered" evidence="7">
    <location>
        <begin position="672"/>
        <end position="797"/>
    </location>
</feature>
<keyword evidence="10" id="KW-1185">Reference proteome</keyword>
<dbReference type="SUPFAM" id="SSF48464">
    <property type="entry name" value="ENTH/VHS domain"/>
    <property type="match status" value="1"/>
</dbReference>
<evidence type="ECO:0000259" key="8">
    <source>
        <dbReference type="PROSITE" id="PS50942"/>
    </source>
</evidence>
<accession>A0A4U7KTW1</accession>
<feature type="compositionally biased region" description="Low complexity" evidence="7">
    <location>
        <begin position="842"/>
        <end position="865"/>
    </location>
</feature>
<feature type="compositionally biased region" description="Low complexity" evidence="7">
    <location>
        <begin position="636"/>
        <end position="652"/>
    </location>
</feature>
<comment type="caution">
    <text evidence="9">The sequence shown here is derived from an EMBL/GenBank/DDBJ whole genome shotgun (WGS) entry which is preliminary data.</text>
</comment>
<dbReference type="Gene3D" id="1.25.40.90">
    <property type="match status" value="1"/>
</dbReference>
<dbReference type="PANTHER" id="PTHR22951">
    <property type="entry name" value="CLATHRIN ASSEMBLY PROTEIN"/>
    <property type="match status" value="1"/>
</dbReference>
<protein>
    <recommendedName>
        <fullName evidence="8">ENTH domain-containing protein</fullName>
    </recommendedName>
</protein>
<dbReference type="Pfam" id="PF07651">
    <property type="entry name" value="ANTH"/>
    <property type="match status" value="1"/>
</dbReference>
<dbReference type="GO" id="GO:0005546">
    <property type="term" value="F:phosphatidylinositol-4,5-bisphosphate binding"/>
    <property type="evidence" value="ECO:0007669"/>
    <property type="project" value="TreeGrafter"/>
</dbReference>
<dbReference type="InterPro" id="IPR014712">
    <property type="entry name" value="ANTH_dom_sf"/>
</dbReference>
<keyword evidence="3" id="KW-0963">Cytoplasm</keyword>
<feature type="compositionally biased region" description="Low complexity" evidence="7">
    <location>
        <begin position="672"/>
        <end position="686"/>
    </location>
</feature>
<dbReference type="GO" id="GO:0006900">
    <property type="term" value="P:vesicle budding from membrane"/>
    <property type="evidence" value="ECO:0007669"/>
    <property type="project" value="TreeGrafter"/>
</dbReference>
<name>A0A4U7KTW1_9BASI</name>
<dbReference type="InterPro" id="IPR045192">
    <property type="entry name" value="AP180-like"/>
</dbReference>
<dbReference type="CDD" id="cd16988">
    <property type="entry name" value="ANTH_N_YAP180"/>
    <property type="match status" value="1"/>
</dbReference>
<feature type="compositionally biased region" description="Polar residues" evidence="7">
    <location>
        <begin position="753"/>
        <end position="763"/>
    </location>
</feature>
<dbReference type="GO" id="GO:0048268">
    <property type="term" value="P:clathrin coat assembly"/>
    <property type="evidence" value="ECO:0007669"/>
    <property type="project" value="InterPro"/>
</dbReference>
<feature type="compositionally biased region" description="Polar residues" evidence="7">
    <location>
        <begin position="688"/>
        <end position="714"/>
    </location>
</feature>
<dbReference type="FunFam" id="1.20.58.150:FF:000004">
    <property type="entry name" value="ENTH domain protein"/>
    <property type="match status" value="1"/>
</dbReference>
<dbReference type="SMART" id="SM00273">
    <property type="entry name" value="ENTH"/>
    <property type="match status" value="1"/>
</dbReference>
<dbReference type="InterPro" id="IPR008942">
    <property type="entry name" value="ENTH_VHS"/>
</dbReference>
<evidence type="ECO:0000256" key="5">
    <source>
        <dbReference type="ARBA" id="ARBA00022737"/>
    </source>
</evidence>
<proteinExistence type="predicted"/>
<dbReference type="Gene3D" id="1.20.58.150">
    <property type="entry name" value="ANTH domain"/>
    <property type="match status" value="1"/>
</dbReference>
<feature type="region of interest" description="Disordered" evidence="7">
    <location>
        <begin position="447"/>
        <end position="655"/>
    </location>
</feature>
<dbReference type="GO" id="GO:0000149">
    <property type="term" value="F:SNARE binding"/>
    <property type="evidence" value="ECO:0007669"/>
    <property type="project" value="TreeGrafter"/>
</dbReference>
<dbReference type="GO" id="GO:0032050">
    <property type="term" value="F:clathrin heavy chain binding"/>
    <property type="evidence" value="ECO:0007669"/>
    <property type="project" value="TreeGrafter"/>
</dbReference>
<feature type="compositionally biased region" description="Low complexity" evidence="7">
    <location>
        <begin position="469"/>
        <end position="501"/>
    </location>
</feature>
<keyword evidence="5" id="KW-0677">Repeat</keyword>
<dbReference type="GO" id="GO:0030136">
    <property type="term" value="C:clathrin-coated vesicle"/>
    <property type="evidence" value="ECO:0007669"/>
    <property type="project" value="InterPro"/>
</dbReference>
<dbReference type="GO" id="GO:0072583">
    <property type="term" value="P:clathrin-dependent endocytosis"/>
    <property type="evidence" value="ECO:0007669"/>
    <property type="project" value="InterPro"/>
</dbReference>
<feature type="domain" description="ENTH" evidence="8">
    <location>
        <begin position="1"/>
        <end position="127"/>
    </location>
</feature>
<dbReference type="InterPro" id="IPR013809">
    <property type="entry name" value="ENTH"/>
</dbReference>
<feature type="compositionally biased region" description="Polar residues" evidence="7">
    <location>
        <begin position="508"/>
        <end position="534"/>
    </location>
</feature>
<dbReference type="EMBL" id="SRRM01000017">
    <property type="protein sequence ID" value="TKY86412.1"/>
    <property type="molecule type" value="Genomic_DNA"/>
</dbReference>
<evidence type="ECO:0000313" key="9">
    <source>
        <dbReference type="EMBL" id="TKY86412.1"/>
    </source>
</evidence>
<comment type="subcellular location">
    <subcellularLocation>
        <location evidence="2">Cytoplasm</location>
    </subcellularLocation>
    <subcellularLocation>
        <location evidence="1">Membrane</location>
        <topology evidence="1">Peripheral membrane protein</topology>
    </subcellularLocation>
</comment>
<feature type="region of interest" description="Disordered" evidence="7">
    <location>
        <begin position="289"/>
        <end position="344"/>
    </location>
</feature>
<evidence type="ECO:0000256" key="1">
    <source>
        <dbReference type="ARBA" id="ARBA00004170"/>
    </source>
</evidence>
<dbReference type="InterPro" id="IPR013182">
    <property type="entry name" value="DUF1720"/>
</dbReference>
<dbReference type="InterPro" id="IPR011417">
    <property type="entry name" value="ANTH_dom"/>
</dbReference>
<evidence type="ECO:0000256" key="4">
    <source>
        <dbReference type="ARBA" id="ARBA00022583"/>
    </source>
</evidence>
<evidence type="ECO:0000256" key="7">
    <source>
        <dbReference type="SAM" id="MobiDB-lite"/>
    </source>
</evidence>
<dbReference type="PANTHER" id="PTHR22951:SF5">
    <property type="entry name" value="PHOSPHATIDYLINOSITOL-BINDING CLATHRIN ASSEMBLY PROTEIN LAP"/>
    <property type="match status" value="1"/>
</dbReference>
<feature type="compositionally biased region" description="Low complexity" evidence="7">
    <location>
        <begin position="535"/>
        <end position="559"/>
    </location>
</feature>
<dbReference type="SUPFAM" id="SSF89009">
    <property type="entry name" value="GAT-like domain"/>
    <property type="match status" value="1"/>
</dbReference>
<feature type="compositionally biased region" description="Polar residues" evidence="7">
    <location>
        <begin position="818"/>
        <end position="831"/>
    </location>
</feature>
<keyword evidence="6" id="KW-0472">Membrane</keyword>
<feature type="region of interest" description="Disordered" evidence="7">
    <location>
        <begin position="818"/>
        <end position="926"/>
    </location>
</feature>
<gene>
    <name evidence="9" type="ORF">EX895_004561</name>
</gene>
<dbReference type="KEGG" id="sgra:EX895_004561"/>
<evidence type="ECO:0000313" key="10">
    <source>
        <dbReference type="Proteomes" id="UP000306050"/>
    </source>
</evidence>
<dbReference type="Proteomes" id="UP000306050">
    <property type="component" value="Chromosome SGRAM_4"/>
</dbReference>
<dbReference type="RefSeq" id="XP_029738397.1">
    <property type="nucleotide sequence ID" value="XM_029885155.1"/>
</dbReference>
<evidence type="ECO:0000256" key="3">
    <source>
        <dbReference type="ARBA" id="ARBA00022490"/>
    </source>
</evidence>
<feature type="compositionally biased region" description="Low complexity" evidence="7">
    <location>
        <begin position="297"/>
        <end position="310"/>
    </location>
</feature>
<dbReference type="PROSITE" id="PS50942">
    <property type="entry name" value="ENTH"/>
    <property type="match status" value="1"/>
</dbReference>
<feature type="compositionally biased region" description="Low complexity" evidence="7">
    <location>
        <begin position="723"/>
        <end position="736"/>
    </location>
</feature>
<evidence type="ECO:0000256" key="2">
    <source>
        <dbReference type="ARBA" id="ARBA00004496"/>
    </source>
</evidence>
<feature type="compositionally biased region" description="Pro residues" evidence="7">
    <location>
        <begin position="583"/>
        <end position="600"/>
    </location>
</feature>
<dbReference type="AlphaFoldDB" id="A0A4U7KTW1"/>
<keyword evidence="4" id="KW-0254">Endocytosis</keyword>
<evidence type="ECO:0000256" key="6">
    <source>
        <dbReference type="ARBA" id="ARBA00023136"/>
    </source>
</evidence>
<feature type="compositionally biased region" description="Basic and acidic residues" evidence="7">
    <location>
        <begin position="316"/>
        <end position="334"/>
    </location>
</feature>
<dbReference type="GO" id="GO:0005545">
    <property type="term" value="F:1-phosphatidylinositol binding"/>
    <property type="evidence" value="ECO:0007669"/>
    <property type="project" value="InterPro"/>
</dbReference>
<reference evidence="9 10" key="1">
    <citation type="submission" date="2019-05" db="EMBL/GenBank/DDBJ databases">
        <title>Sporisorium graminicola CBS 10092 draft sequencing and annotation.</title>
        <authorList>
            <person name="Solano-Gonzalez S."/>
            <person name="Caddick M.X."/>
            <person name="Darby A."/>
        </authorList>
    </citation>
    <scope>NUCLEOTIDE SEQUENCE [LARGE SCALE GENOMIC DNA]</scope>
    <source>
        <strain evidence="9 10">CBS 10092</strain>
    </source>
</reference>